<dbReference type="InterPro" id="IPR015424">
    <property type="entry name" value="PyrdxlP-dep_Trfase"/>
</dbReference>
<keyword evidence="4 5" id="KW-0663">Pyridoxal phosphate</keyword>
<organism evidence="6 7">
    <name type="scientific">Larkinella punicea</name>
    <dbReference type="NCBI Taxonomy" id="2315727"/>
    <lineage>
        <taxon>Bacteria</taxon>
        <taxon>Pseudomonadati</taxon>
        <taxon>Bacteroidota</taxon>
        <taxon>Cytophagia</taxon>
        <taxon>Cytophagales</taxon>
        <taxon>Spirosomataceae</taxon>
        <taxon>Larkinella</taxon>
    </lineage>
</organism>
<dbReference type="FunFam" id="3.40.640.10:FF:000100">
    <property type="entry name" value="Putative acetylornithine aminotransferase"/>
    <property type="match status" value="1"/>
</dbReference>
<evidence type="ECO:0000256" key="1">
    <source>
        <dbReference type="ARBA" id="ARBA00001933"/>
    </source>
</evidence>
<dbReference type="SUPFAM" id="SSF53383">
    <property type="entry name" value="PLP-dependent transferases"/>
    <property type="match status" value="1"/>
</dbReference>
<dbReference type="EMBL" id="QOWE01000030">
    <property type="protein sequence ID" value="RCR66234.1"/>
    <property type="molecule type" value="Genomic_DNA"/>
</dbReference>
<dbReference type="InterPro" id="IPR015422">
    <property type="entry name" value="PyrdxlP-dep_Trfase_small"/>
</dbReference>
<dbReference type="Pfam" id="PF00202">
    <property type="entry name" value="Aminotran_3"/>
    <property type="match status" value="1"/>
</dbReference>
<keyword evidence="3 6" id="KW-0808">Transferase</keyword>
<dbReference type="CDD" id="cd00610">
    <property type="entry name" value="OAT_like"/>
    <property type="match status" value="1"/>
</dbReference>
<comment type="cofactor">
    <cofactor evidence="1">
        <name>pyridoxal 5'-phosphate</name>
        <dbReference type="ChEBI" id="CHEBI:597326"/>
    </cofactor>
</comment>
<dbReference type="Gene3D" id="3.40.640.10">
    <property type="entry name" value="Type I PLP-dependent aspartate aminotransferase-like (Major domain)"/>
    <property type="match status" value="1"/>
</dbReference>
<evidence type="ECO:0000256" key="5">
    <source>
        <dbReference type="RuleBase" id="RU003560"/>
    </source>
</evidence>
<protein>
    <submittedName>
        <fullName evidence="6">Aminotransferase class III-fold pyridoxal phosphate-dependent enzyme</fullName>
    </submittedName>
</protein>
<dbReference type="PANTHER" id="PTHR11986">
    <property type="entry name" value="AMINOTRANSFERASE CLASS III"/>
    <property type="match status" value="1"/>
</dbReference>
<evidence type="ECO:0000313" key="6">
    <source>
        <dbReference type="EMBL" id="RCR66234.1"/>
    </source>
</evidence>
<proteinExistence type="inferred from homology"/>
<dbReference type="InterPro" id="IPR050103">
    <property type="entry name" value="Class-III_PLP-dep_AT"/>
</dbReference>
<dbReference type="Gene3D" id="3.90.1150.10">
    <property type="entry name" value="Aspartate Aminotransferase, domain 1"/>
    <property type="match status" value="1"/>
</dbReference>
<evidence type="ECO:0000256" key="2">
    <source>
        <dbReference type="ARBA" id="ARBA00022576"/>
    </source>
</evidence>
<comment type="caution">
    <text evidence="6">The sequence shown here is derived from an EMBL/GenBank/DDBJ whole genome shotgun (WGS) entry which is preliminary data.</text>
</comment>
<evidence type="ECO:0000256" key="3">
    <source>
        <dbReference type="ARBA" id="ARBA00022679"/>
    </source>
</evidence>
<name>A0A368JHS0_9BACT</name>
<keyword evidence="2 6" id="KW-0032">Aminotransferase</keyword>
<keyword evidence="7" id="KW-1185">Reference proteome</keyword>
<dbReference type="Proteomes" id="UP000253383">
    <property type="component" value="Unassembled WGS sequence"/>
</dbReference>
<gene>
    <name evidence="6" type="ORF">DUE52_28185</name>
</gene>
<dbReference type="GO" id="GO:0030170">
    <property type="term" value="F:pyridoxal phosphate binding"/>
    <property type="evidence" value="ECO:0007669"/>
    <property type="project" value="InterPro"/>
</dbReference>
<evidence type="ECO:0000256" key="4">
    <source>
        <dbReference type="ARBA" id="ARBA00022898"/>
    </source>
</evidence>
<reference evidence="6 7" key="1">
    <citation type="submission" date="2018-07" db="EMBL/GenBank/DDBJ databases">
        <title>Genome analysis of Larkinella rosea.</title>
        <authorList>
            <person name="Zhou Z."/>
            <person name="Wang G."/>
        </authorList>
    </citation>
    <scope>NUCLEOTIDE SEQUENCE [LARGE SCALE GENOMIC DNA]</scope>
    <source>
        <strain evidence="7">zzj9</strain>
    </source>
</reference>
<comment type="similarity">
    <text evidence="5">Belongs to the class-III pyridoxal-phosphate-dependent aminotransferase family.</text>
</comment>
<dbReference type="RefSeq" id="WP_114409436.1">
    <property type="nucleotide sequence ID" value="NZ_QOWE01000030.1"/>
</dbReference>
<sequence length="375" mass="40843">MLFNVYPLYDIEPIRAQGSYLWDTKGDRYLDLYGGHAVISVGHTHPKYVRALTEQLNRISFYSNSVRIRQQEELSEKLGTLSGYPDYALFLCNSGAEANENALKLASFHTGRKNVVAFKKSFHGRTAGAVAATDNPSIVAPINYNEHVTFLPFNDIEAAQSGITDETCAVIIEGIQGVGGIQVASDAFLQALRQKCDETGAILILDAVQCGYGRSGKFFSHQFSGITPDLITMAKGMGNGFPIGGVLISPKFKATYGLLGTTFGGNHLACTAGIAVLDIMQEENLIENAAQIGEYIMDGVRQIGGYKDLRGRGLMIGIEYDFPVESLRNSLLFEHRIFTGVAGKNTIRLLPSLALGREEVDVFLEALSKEVRVVS</sequence>
<dbReference type="AlphaFoldDB" id="A0A368JHS0"/>
<dbReference type="InterPro" id="IPR015421">
    <property type="entry name" value="PyrdxlP-dep_Trfase_major"/>
</dbReference>
<dbReference type="InterPro" id="IPR005814">
    <property type="entry name" value="Aminotrans_3"/>
</dbReference>
<dbReference type="GO" id="GO:0008483">
    <property type="term" value="F:transaminase activity"/>
    <property type="evidence" value="ECO:0007669"/>
    <property type="project" value="UniProtKB-KW"/>
</dbReference>
<evidence type="ECO:0000313" key="7">
    <source>
        <dbReference type="Proteomes" id="UP000253383"/>
    </source>
</evidence>
<dbReference type="PANTHER" id="PTHR11986:SF79">
    <property type="entry name" value="ACETYLORNITHINE AMINOTRANSFERASE, MITOCHONDRIAL"/>
    <property type="match status" value="1"/>
</dbReference>
<dbReference type="PIRSF" id="PIRSF000521">
    <property type="entry name" value="Transaminase_4ab_Lys_Orn"/>
    <property type="match status" value="1"/>
</dbReference>
<dbReference type="OrthoDB" id="9807885at2"/>
<dbReference type="GO" id="GO:0042802">
    <property type="term" value="F:identical protein binding"/>
    <property type="evidence" value="ECO:0007669"/>
    <property type="project" value="TreeGrafter"/>
</dbReference>
<accession>A0A368JHS0</accession>